<evidence type="ECO:0000256" key="1">
    <source>
        <dbReference type="SAM" id="Phobius"/>
    </source>
</evidence>
<evidence type="ECO:0000313" key="3">
    <source>
        <dbReference type="EMBL" id="KAF1840534.1"/>
    </source>
</evidence>
<evidence type="ECO:0000313" key="4">
    <source>
        <dbReference type="Proteomes" id="UP000800039"/>
    </source>
</evidence>
<dbReference type="EMBL" id="ML976620">
    <property type="protein sequence ID" value="KAF1840534.1"/>
    <property type="molecule type" value="Genomic_DNA"/>
</dbReference>
<feature type="domain" description="DUF6594" evidence="2">
    <location>
        <begin position="31"/>
        <end position="286"/>
    </location>
</feature>
<dbReference type="InterPro" id="IPR046529">
    <property type="entry name" value="DUF6594"/>
</dbReference>
<name>A0A9P4G875_9PLEO</name>
<sequence length="303" mass="34422">MTTNRNLTHDFSGPTVQERITCLFEHSQLFDIIADKPQAGICQRYGRGWSTIIAYIESEVNQSQRAAELFIRENAQVGRGILDERRKEKAYKKVMNKWMGDIFRHERAFRAARQMALSDSPSKEYMRKYRSNSGSGKGGTRAANGELMSIYGQENELVPSDLTTLDDEELEPIANFIVDWLMNPFVDYIGTRFQRFWHKLLYGKMRPAEGDDIEAVNARTISAIARAFVSVMAILFLVAPIATLDSIQQPKLRILVMALFGQLFATSAQFMGSRSVPLYMLITAYFQAMVVFLGTTSVQNVRQ</sequence>
<dbReference type="OrthoDB" id="3795611at2759"/>
<dbReference type="GeneID" id="63854707"/>
<keyword evidence="4" id="KW-1185">Reference proteome</keyword>
<dbReference type="AlphaFoldDB" id="A0A9P4G875"/>
<evidence type="ECO:0000259" key="2">
    <source>
        <dbReference type="Pfam" id="PF20237"/>
    </source>
</evidence>
<organism evidence="3 4">
    <name type="scientific">Cucurbitaria berberidis CBS 394.84</name>
    <dbReference type="NCBI Taxonomy" id="1168544"/>
    <lineage>
        <taxon>Eukaryota</taxon>
        <taxon>Fungi</taxon>
        <taxon>Dikarya</taxon>
        <taxon>Ascomycota</taxon>
        <taxon>Pezizomycotina</taxon>
        <taxon>Dothideomycetes</taxon>
        <taxon>Pleosporomycetidae</taxon>
        <taxon>Pleosporales</taxon>
        <taxon>Pleosporineae</taxon>
        <taxon>Cucurbitariaceae</taxon>
        <taxon>Cucurbitaria</taxon>
    </lineage>
</organism>
<accession>A0A9P4G875</accession>
<reference evidence="3" key="1">
    <citation type="submission" date="2020-01" db="EMBL/GenBank/DDBJ databases">
        <authorList>
            <consortium name="DOE Joint Genome Institute"/>
            <person name="Haridas S."/>
            <person name="Albert R."/>
            <person name="Binder M."/>
            <person name="Bloem J."/>
            <person name="Labutti K."/>
            <person name="Salamov A."/>
            <person name="Andreopoulos B."/>
            <person name="Baker S.E."/>
            <person name="Barry K."/>
            <person name="Bills G."/>
            <person name="Bluhm B.H."/>
            <person name="Cannon C."/>
            <person name="Castanera R."/>
            <person name="Culley D.E."/>
            <person name="Daum C."/>
            <person name="Ezra D."/>
            <person name="Gonzalez J.B."/>
            <person name="Henrissat B."/>
            <person name="Kuo A."/>
            <person name="Liang C."/>
            <person name="Lipzen A."/>
            <person name="Lutzoni F."/>
            <person name="Magnuson J."/>
            <person name="Mondo S."/>
            <person name="Nolan M."/>
            <person name="Ohm R."/>
            <person name="Pangilinan J."/>
            <person name="Park H.-J."/>
            <person name="Ramirez L."/>
            <person name="Alfaro M."/>
            <person name="Sun H."/>
            <person name="Tritt A."/>
            <person name="Yoshinaga Y."/>
            <person name="Zwiers L.-H."/>
            <person name="Turgeon B.G."/>
            <person name="Goodwin S.B."/>
            <person name="Spatafora J.W."/>
            <person name="Crous P.W."/>
            <person name="Grigoriev I.V."/>
        </authorList>
    </citation>
    <scope>NUCLEOTIDE SEQUENCE</scope>
    <source>
        <strain evidence="3">CBS 394.84</strain>
    </source>
</reference>
<proteinExistence type="predicted"/>
<dbReference type="Proteomes" id="UP000800039">
    <property type="component" value="Unassembled WGS sequence"/>
</dbReference>
<keyword evidence="1" id="KW-0812">Transmembrane</keyword>
<feature type="transmembrane region" description="Helical" evidence="1">
    <location>
        <begin position="223"/>
        <end position="242"/>
    </location>
</feature>
<dbReference type="RefSeq" id="XP_040783097.1">
    <property type="nucleotide sequence ID" value="XM_040937457.1"/>
</dbReference>
<comment type="caution">
    <text evidence="3">The sequence shown here is derived from an EMBL/GenBank/DDBJ whole genome shotgun (WGS) entry which is preliminary data.</text>
</comment>
<keyword evidence="1" id="KW-0472">Membrane</keyword>
<protein>
    <recommendedName>
        <fullName evidence="2">DUF6594 domain-containing protein</fullName>
    </recommendedName>
</protein>
<gene>
    <name evidence="3" type="ORF">K460DRAFT_411117</name>
</gene>
<keyword evidence="1" id="KW-1133">Transmembrane helix</keyword>
<feature type="transmembrane region" description="Helical" evidence="1">
    <location>
        <begin position="278"/>
        <end position="298"/>
    </location>
</feature>
<dbReference type="Pfam" id="PF20237">
    <property type="entry name" value="DUF6594"/>
    <property type="match status" value="1"/>
</dbReference>